<feature type="chain" id="PRO_5005283875" description="MspA" evidence="1">
    <location>
        <begin position="28"/>
        <end position="100"/>
    </location>
</feature>
<dbReference type="RefSeq" id="WP_048417728.1">
    <property type="nucleotide sequence ID" value="NZ_JYNX01000029.1"/>
</dbReference>
<name>A0A0J6WHU8_MYCCU</name>
<evidence type="ECO:0008006" key="4">
    <source>
        <dbReference type="Google" id="ProtNLM"/>
    </source>
</evidence>
<proteinExistence type="predicted"/>
<organism evidence="2 3">
    <name type="scientific">Mycolicibacterium chubuense</name>
    <name type="common">Mycobacterium chubuense</name>
    <dbReference type="NCBI Taxonomy" id="1800"/>
    <lineage>
        <taxon>Bacteria</taxon>
        <taxon>Bacillati</taxon>
        <taxon>Actinomycetota</taxon>
        <taxon>Actinomycetes</taxon>
        <taxon>Mycobacteriales</taxon>
        <taxon>Mycobacteriaceae</taxon>
        <taxon>Mycolicibacterium</taxon>
    </lineage>
</organism>
<evidence type="ECO:0000313" key="2">
    <source>
        <dbReference type="EMBL" id="KMO82164.1"/>
    </source>
</evidence>
<keyword evidence="3" id="KW-1185">Reference proteome</keyword>
<reference evidence="2 3" key="1">
    <citation type="journal article" date="2015" name="Genome Biol. Evol.">
        <title>Characterization of Three Mycobacterium spp. with Potential Use in Bioremediation by Genome Sequencing and Comparative Genomics.</title>
        <authorList>
            <person name="Das S."/>
            <person name="Pettersson B.M."/>
            <person name="Behra P.R."/>
            <person name="Ramesh M."/>
            <person name="Dasgupta S."/>
            <person name="Bhattacharya A."/>
            <person name="Kirsebom L.A."/>
        </authorList>
    </citation>
    <scope>NUCLEOTIDE SEQUENCE [LARGE SCALE GENOMIC DNA]</scope>
    <source>
        <strain evidence="2 3">DSM 44219</strain>
    </source>
</reference>
<dbReference type="PATRIC" id="fig|1800.3.peg.1685"/>
<dbReference type="Proteomes" id="UP000036176">
    <property type="component" value="Unassembled WGS sequence"/>
</dbReference>
<dbReference type="AlphaFoldDB" id="A0A0J6WHU8"/>
<evidence type="ECO:0000313" key="3">
    <source>
        <dbReference type="Proteomes" id="UP000036176"/>
    </source>
</evidence>
<dbReference type="EMBL" id="JYNX01000029">
    <property type="protein sequence ID" value="KMO82164.1"/>
    <property type="molecule type" value="Genomic_DNA"/>
</dbReference>
<accession>A0A0J6WHU8</accession>
<comment type="caution">
    <text evidence="2">The sequence shown here is derived from an EMBL/GenBank/DDBJ whole genome shotgun (WGS) entry which is preliminary data.</text>
</comment>
<sequence length="100" mass="10142" precursor="true">MTKTTVLAGIATGLASAALSLAGPALAAPTGSGQADATIMALEDQGNRVIVTRLSSTPLRDASVVSITHGVDVRQGVPFATSQGDNFRSISNQTVYVTVK</sequence>
<feature type="signal peptide" evidence="1">
    <location>
        <begin position="1"/>
        <end position="27"/>
    </location>
</feature>
<protein>
    <recommendedName>
        <fullName evidence="4">MspA</fullName>
    </recommendedName>
</protein>
<dbReference type="OrthoDB" id="4748352at2"/>
<gene>
    <name evidence="2" type="ORF">MCHUDSM44219_01673</name>
</gene>
<keyword evidence="1" id="KW-0732">Signal</keyword>
<evidence type="ECO:0000256" key="1">
    <source>
        <dbReference type="SAM" id="SignalP"/>
    </source>
</evidence>